<dbReference type="GO" id="GO:0005975">
    <property type="term" value="P:carbohydrate metabolic process"/>
    <property type="evidence" value="ECO:0007669"/>
    <property type="project" value="InterPro"/>
</dbReference>
<organism evidence="8 9">
    <name type="scientific">Lyngbya aestuarii BL J</name>
    <dbReference type="NCBI Taxonomy" id="1348334"/>
    <lineage>
        <taxon>Bacteria</taxon>
        <taxon>Bacillati</taxon>
        <taxon>Cyanobacteriota</taxon>
        <taxon>Cyanophyceae</taxon>
        <taxon>Oscillatoriophycideae</taxon>
        <taxon>Oscillatoriales</taxon>
        <taxon>Microcoleaceae</taxon>
        <taxon>Lyngbya</taxon>
    </lineage>
</organism>
<dbReference type="GO" id="GO:0004563">
    <property type="term" value="F:beta-N-acetylhexosaminidase activity"/>
    <property type="evidence" value="ECO:0007669"/>
    <property type="project" value="UniProtKB-EC"/>
</dbReference>
<dbReference type="EMBL" id="AUZM01000010">
    <property type="protein sequence ID" value="ERT08442.1"/>
    <property type="molecule type" value="Genomic_DNA"/>
</dbReference>
<keyword evidence="5" id="KW-0326">Glycosidase</keyword>
<evidence type="ECO:0000256" key="5">
    <source>
        <dbReference type="ARBA" id="ARBA00023295"/>
    </source>
</evidence>
<protein>
    <recommendedName>
        <fullName evidence="3">beta-N-acetylhexosaminidase</fullName>
        <ecNumber evidence="3">3.2.1.52</ecNumber>
    </recommendedName>
</protein>
<evidence type="ECO:0000259" key="7">
    <source>
        <dbReference type="Pfam" id="PF18034"/>
    </source>
</evidence>
<feature type="domain" description="Glycoside hydrolase family 3 N-terminal" evidence="6">
    <location>
        <begin position="5"/>
        <end position="333"/>
    </location>
</feature>
<dbReference type="AlphaFoldDB" id="U7QMG3"/>
<dbReference type="InterPro" id="IPR041518">
    <property type="entry name" value="Bac_GH3_C"/>
</dbReference>
<dbReference type="PANTHER" id="PTHR30480:SF13">
    <property type="entry name" value="BETA-HEXOSAMINIDASE"/>
    <property type="match status" value="1"/>
</dbReference>
<evidence type="ECO:0000256" key="3">
    <source>
        <dbReference type="ARBA" id="ARBA00012663"/>
    </source>
</evidence>
<dbReference type="InterPro" id="IPR001764">
    <property type="entry name" value="Glyco_hydro_3_N"/>
</dbReference>
<dbReference type="PATRIC" id="fig|1348334.3.peg.1451"/>
<dbReference type="SUPFAM" id="SSF51445">
    <property type="entry name" value="(Trans)glycosidases"/>
    <property type="match status" value="1"/>
</dbReference>
<evidence type="ECO:0000259" key="6">
    <source>
        <dbReference type="Pfam" id="PF00933"/>
    </source>
</evidence>
<keyword evidence="4 8" id="KW-0378">Hydrolase</keyword>
<dbReference type="Gene3D" id="3.40.50.10870">
    <property type="entry name" value="Glycosyl hydrolase family 3"/>
    <property type="match status" value="1"/>
</dbReference>
<dbReference type="InterPro" id="IPR017853">
    <property type="entry name" value="GH"/>
</dbReference>
<dbReference type="OrthoDB" id="9805821at2"/>
<dbReference type="GO" id="GO:0009254">
    <property type="term" value="P:peptidoglycan turnover"/>
    <property type="evidence" value="ECO:0007669"/>
    <property type="project" value="TreeGrafter"/>
</dbReference>
<dbReference type="Pfam" id="PF18034">
    <property type="entry name" value="Bac_GH3_C"/>
    <property type="match status" value="1"/>
</dbReference>
<reference evidence="8 9" key="1">
    <citation type="journal article" date="2013" name="Front. Microbiol.">
        <title>Comparative genomic analyses of the cyanobacterium, Lyngbya aestuarii BL J, a powerful hydrogen producer.</title>
        <authorList>
            <person name="Kothari A."/>
            <person name="Vaughn M."/>
            <person name="Garcia-Pichel F."/>
        </authorList>
    </citation>
    <scope>NUCLEOTIDE SEQUENCE [LARGE SCALE GENOMIC DNA]</scope>
    <source>
        <strain evidence="8 9">BL J</strain>
    </source>
</reference>
<evidence type="ECO:0000313" key="9">
    <source>
        <dbReference type="Proteomes" id="UP000017127"/>
    </source>
</evidence>
<name>U7QMG3_9CYAN</name>
<accession>U7QMG3</accession>
<comment type="catalytic activity">
    <reaction evidence="1">
        <text>Hydrolysis of terminal non-reducing N-acetyl-D-hexosamine residues in N-acetyl-beta-D-hexosaminides.</text>
        <dbReference type="EC" id="3.2.1.52"/>
    </reaction>
</comment>
<dbReference type="Pfam" id="PF00933">
    <property type="entry name" value="Glyco_hydro_3"/>
    <property type="match status" value="1"/>
</dbReference>
<comment type="caution">
    <text evidence="8">The sequence shown here is derived from an EMBL/GenBank/DDBJ whole genome shotgun (WGS) entry which is preliminary data.</text>
</comment>
<proteinExistence type="inferred from homology"/>
<feature type="domain" description="Bacterial Glycosyl hydrolase family 3 C-terminal" evidence="7">
    <location>
        <begin position="398"/>
        <end position="534"/>
    </location>
</feature>
<dbReference type="EC" id="3.2.1.52" evidence="3"/>
<dbReference type="Proteomes" id="UP000017127">
    <property type="component" value="Unassembled WGS sequence"/>
</dbReference>
<dbReference type="PANTHER" id="PTHR30480">
    <property type="entry name" value="BETA-HEXOSAMINIDASE-RELATED"/>
    <property type="match status" value="1"/>
</dbReference>
<dbReference type="InterPro" id="IPR036962">
    <property type="entry name" value="Glyco_hydro_3_N_sf"/>
</dbReference>
<sequence length="535" mass="58243">MNLSLAEQVAQMVVVRASGYLFDHQIRYRAWEPPAEQLQHWLQDLGVGGVLLVDGSAVEIAVRTQQLQSWAKFPLLLAADIEEGVGQRFAGATWFPPPMTFGSLASSQPQKAVEAAKQMGNITALEAQAIGLNWILAPVVDVNNNPDNPVINVRSFGETPATVSQLASAFIRGCQSYPVLTTAKHFPGHGDTAIDSHLELPTIPHSAQRLNQLELIPFREAISTGVDAVMSAHLLIAAWDNQRPATLSRSILTGQLRQKLGFEGLIVTDALVMGAIANQYSPEEAPVLAVEAGADIILMPVDPEVAIRSVCDAVVSGRISPERIRSSVQRICSAKAKVYPGWNREHPGLFPSEIEKRAFRGLSQTLSSSVAQATVSTVLQQTLKMGGTIPVKLPSQTETPQLRNVVIVDDLLNCGFLGNHTPAIALPTEWGYQLKLIDSKNQPFQESLHSETSLTLLQIFLRGNPFRGSADLTEVAEIMLKNLLKTSQLQALVIYGSPYALERFRSEIPSHLPYIFSFGQMPSAQVIALKTLFGM</sequence>
<evidence type="ECO:0000256" key="1">
    <source>
        <dbReference type="ARBA" id="ARBA00001231"/>
    </source>
</evidence>
<evidence type="ECO:0000256" key="4">
    <source>
        <dbReference type="ARBA" id="ARBA00022801"/>
    </source>
</evidence>
<keyword evidence="9" id="KW-1185">Reference proteome</keyword>
<dbReference type="InterPro" id="IPR050226">
    <property type="entry name" value="NagZ_Beta-hexosaminidase"/>
</dbReference>
<gene>
    <name evidence="8" type="ORF">M595_1488</name>
</gene>
<comment type="similarity">
    <text evidence="2">Belongs to the glycosyl hydrolase 3 family.</text>
</comment>
<evidence type="ECO:0000313" key="8">
    <source>
        <dbReference type="EMBL" id="ERT08442.1"/>
    </source>
</evidence>
<dbReference type="Gene3D" id="3.20.20.300">
    <property type="entry name" value="Glycoside hydrolase, family 3, N-terminal domain"/>
    <property type="match status" value="1"/>
</dbReference>
<dbReference type="RefSeq" id="WP_023065267.1">
    <property type="nucleotide sequence ID" value="NZ_AUZM01000010.1"/>
</dbReference>
<evidence type="ECO:0000256" key="2">
    <source>
        <dbReference type="ARBA" id="ARBA00005336"/>
    </source>
</evidence>